<feature type="domain" description="Glycosyltransferase subfamily 4-like N-terminal" evidence="2">
    <location>
        <begin position="14"/>
        <end position="181"/>
    </location>
</feature>
<sequence>MKLLIVSPSYYPNIGGVEHVVKSVTERLTLRGHEVTVLCGEPGIGNPREEWINKVRVVRWPIWAPGGAYHIPRMREAFERWLLDIARESDVVHFHSVHSVFTVYSLSILRNYGIYDIYRVLTPHYHGTGHTFLRKALWVVWREYVRRAMASVDVVHSVSSYEEQLLARDFGVKPIVVEHGVEEWILEVPWNPSGYAMYSGRIEKYKNVHRLANIVKHLNKMGLSLELKVFGEGGFKQKLKQYLDKLGVKYELKPPQRYDEYINYLSRASFFGLLSEREAYGQTVNEANAIGVPVVIAEPWGLNFKERTRTLMVNLSMSDEEIARKVAAFLEEAKKQPKPKVPSWSQVVDLYIKILYGRAYLKELLKRIIDREFVLNTSSTCVSVLSRRL</sequence>
<comment type="caution">
    <text evidence="3">The sequence shown here is derived from an EMBL/GenBank/DDBJ whole genome shotgun (WGS) entry which is preliminary data.</text>
</comment>
<dbReference type="AlphaFoldDB" id="A0A7C4JKJ1"/>
<gene>
    <name evidence="3" type="ORF">ENU08_08390</name>
</gene>
<dbReference type="CDD" id="cd03801">
    <property type="entry name" value="GT4_PimA-like"/>
    <property type="match status" value="1"/>
</dbReference>
<evidence type="ECO:0000259" key="2">
    <source>
        <dbReference type="Pfam" id="PF13439"/>
    </source>
</evidence>
<evidence type="ECO:0000259" key="1">
    <source>
        <dbReference type="Pfam" id="PF00534"/>
    </source>
</evidence>
<feature type="domain" description="Glycosyl transferase family 1" evidence="1">
    <location>
        <begin position="195"/>
        <end position="335"/>
    </location>
</feature>
<dbReference type="InterPro" id="IPR001296">
    <property type="entry name" value="Glyco_trans_1"/>
</dbReference>
<dbReference type="GO" id="GO:0016757">
    <property type="term" value="F:glycosyltransferase activity"/>
    <property type="evidence" value="ECO:0007669"/>
    <property type="project" value="InterPro"/>
</dbReference>
<evidence type="ECO:0000313" key="3">
    <source>
        <dbReference type="EMBL" id="HGQ65244.1"/>
    </source>
</evidence>
<name>A0A7C4JKJ1_9CREN</name>
<dbReference type="EMBL" id="DTBD01000081">
    <property type="protein sequence ID" value="HGQ65244.1"/>
    <property type="molecule type" value="Genomic_DNA"/>
</dbReference>
<keyword evidence="3" id="KW-0808">Transferase</keyword>
<dbReference type="InterPro" id="IPR028098">
    <property type="entry name" value="Glyco_trans_4-like_N"/>
</dbReference>
<protein>
    <submittedName>
        <fullName evidence="3">Glycosyltransferase</fullName>
    </submittedName>
</protein>
<dbReference type="SUPFAM" id="SSF53756">
    <property type="entry name" value="UDP-Glycosyltransferase/glycogen phosphorylase"/>
    <property type="match status" value="1"/>
</dbReference>
<dbReference type="PANTHER" id="PTHR45947">
    <property type="entry name" value="SULFOQUINOVOSYL TRANSFERASE SQD2"/>
    <property type="match status" value="1"/>
</dbReference>
<dbReference type="Pfam" id="PF13439">
    <property type="entry name" value="Glyco_transf_4"/>
    <property type="match status" value="1"/>
</dbReference>
<organism evidence="3">
    <name type="scientific">Ignisphaera aggregans</name>
    <dbReference type="NCBI Taxonomy" id="334771"/>
    <lineage>
        <taxon>Archaea</taxon>
        <taxon>Thermoproteota</taxon>
        <taxon>Thermoprotei</taxon>
        <taxon>Desulfurococcales</taxon>
        <taxon>Desulfurococcaceae</taxon>
        <taxon>Ignisphaera</taxon>
    </lineage>
</organism>
<dbReference type="Pfam" id="PF00534">
    <property type="entry name" value="Glycos_transf_1"/>
    <property type="match status" value="1"/>
</dbReference>
<dbReference type="PANTHER" id="PTHR45947:SF3">
    <property type="entry name" value="SULFOQUINOVOSYL TRANSFERASE SQD2"/>
    <property type="match status" value="1"/>
</dbReference>
<reference evidence="3" key="1">
    <citation type="journal article" date="2020" name="mSystems">
        <title>Genome- and Community-Level Interaction Insights into Carbon Utilization and Element Cycling Functions of Hydrothermarchaeota in Hydrothermal Sediment.</title>
        <authorList>
            <person name="Zhou Z."/>
            <person name="Liu Y."/>
            <person name="Xu W."/>
            <person name="Pan J."/>
            <person name="Luo Z.H."/>
            <person name="Li M."/>
        </authorList>
    </citation>
    <scope>NUCLEOTIDE SEQUENCE [LARGE SCALE GENOMIC DNA]</scope>
    <source>
        <strain evidence="3">SpSt-637</strain>
    </source>
</reference>
<accession>A0A7C4JKJ1</accession>
<proteinExistence type="predicted"/>
<dbReference type="InterPro" id="IPR050194">
    <property type="entry name" value="Glycosyltransferase_grp1"/>
</dbReference>
<dbReference type="Gene3D" id="3.40.50.2000">
    <property type="entry name" value="Glycogen Phosphorylase B"/>
    <property type="match status" value="2"/>
</dbReference>